<keyword evidence="1 4" id="KW-0732">Signal</keyword>
<keyword evidence="4" id="KW-0564">Palmitate</keyword>
<protein>
    <recommendedName>
        <fullName evidence="4">Outer membrane protein assembly factor BamE</fullName>
    </recommendedName>
</protein>
<dbReference type="RefSeq" id="WP_309201490.1">
    <property type="nucleotide sequence ID" value="NZ_CP133548.1"/>
</dbReference>
<dbReference type="EMBL" id="CP133548">
    <property type="protein sequence ID" value="WMS86338.1"/>
    <property type="molecule type" value="Genomic_DNA"/>
</dbReference>
<keyword evidence="3 4" id="KW-0998">Cell outer membrane</keyword>
<dbReference type="GO" id="GO:1990063">
    <property type="term" value="C:Bam protein complex"/>
    <property type="evidence" value="ECO:0007669"/>
    <property type="project" value="TreeGrafter"/>
</dbReference>
<evidence type="ECO:0000256" key="1">
    <source>
        <dbReference type="ARBA" id="ARBA00022729"/>
    </source>
</evidence>
<name>A0AA51RRS4_9GAMM</name>
<evidence type="ECO:0000256" key="2">
    <source>
        <dbReference type="ARBA" id="ARBA00023136"/>
    </source>
</evidence>
<comment type="subunit">
    <text evidence="4">Part of the Bam complex.</text>
</comment>
<evidence type="ECO:0000313" key="7">
    <source>
        <dbReference type="Proteomes" id="UP001239782"/>
    </source>
</evidence>
<sequence length="114" mass="13169">MQKLHILTITCLLIILSGCSIYKMNIRQGNIIEQKHVSQLRQGMSKGQVQYLLGRPVVQDTFSDDTWYYINTFKDGKTEKETRTELVLTFVDEKLHSVKGDYEIPEDFAATEQP</sequence>
<evidence type="ECO:0000313" key="6">
    <source>
        <dbReference type="EMBL" id="WMS86338.1"/>
    </source>
</evidence>
<dbReference type="Proteomes" id="UP001239782">
    <property type="component" value="Chromosome"/>
</dbReference>
<dbReference type="HAMAP" id="MF_00925">
    <property type="entry name" value="OM_assembly_BamE"/>
    <property type="match status" value="1"/>
</dbReference>
<evidence type="ECO:0000259" key="5">
    <source>
        <dbReference type="Pfam" id="PF04355"/>
    </source>
</evidence>
<evidence type="ECO:0000256" key="4">
    <source>
        <dbReference type="HAMAP-Rule" id="MF_00925"/>
    </source>
</evidence>
<keyword evidence="2 4" id="KW-0472">Membrane</keyword>
<keyword evidence="4" id="KW-0449">Lipoprotein</keyword>
<dbReference type="PROSITE" id="PS51257">
    <property type="entry name" value="PROKAR_LIPOPROTEIN"/>
    <property type="match status" value="1"/>
</dbReference>
<dbReference type="GO" id="GO:0043165">
    <property type="term" value="P:Gram-negative-bacterium-type cell outer membrane assembly"/>
    <property type="evidence" value="ECO:0007669"/>
    <property type="project" value="UniProtKB-UniRule"/>
</dbReference>
<reference evidence="6 7" key="1">
    <citation type="submission" date="2023-08" db="EMBL/GenBank/DDBJ databases">
        <title>Pleionea litopenaei sp. nov., isolated from stomach of juvenile Litopenaeus vannamei.</title>
        <authorList>
            <person name="Rho A.M."/>
            <person name="Hwang C.Y."/>
        </authorList>
    </citation>
    <scope>NUCLEOTIDE SEQUENCE [LARGE SCALE GENOMIC DNA]</scope>
    <source>
        <strain evidence="6 7">HL-JVS1</strain>
    </source>
</reference>
<dbReference type="InterPro" id="IPR026592">
    <property type="entry name" value="BamE"/>
</dbReference>
<dbReference type="AlphaFoldDB" id="A0AA51RRS4"/>
<dbReference type="PANTHER" id="PTHR37482:SF1">
    <property type="entry name" value="OUTER MEMBRANE PROTEIN ASSEMBLY FACTOR BAME"/>
    <property type="match status" value="1"/>
</dbReference>
<dbReference type="Gene3D" id="3.30.1450.10">
    <property type="match status" value="1"/>
</dbReference>
<dbReference type="GO" id="GO:0051205">
    <property type="term" value="P:protein insertion into membrane"/>
    <property type="evidence" value="ECO:0007669"/>
    <property type="project" value="UniProtKB-UniRule"/>
</dbReference>
<dbReference type="Pfam" id="PF04355">
    <property type="entry name" value="BamE"/>
    <property type="match status" value="1"/>
</dbReference>
<proteinExistence type="inferred from homology"/>
<gene>
    <name evidence="4 6" type="primary">bamE</name>
    <name evidence="6" type="ORF">Q9312_14030</name>
</gene>
<dbReference type="InterPro" id="IPR037873">
    <property type="entry name" value="BamE-like"/>
</dbReference>
<comment type="function">
    <text evidence="4">Part of the outer membrane protein assembly complex, which is involved in assembly and insertion of beta-barrel proteins into the outer membrane.</text>
</comment>
<accession>A0AA51RRS4</accession>
<evidence type="ECO:0000256" key="3">
    <source>
        <dbReference type="ARBA" id="ARBA00023237"/>
    </source>
</evidence>
<organism evidence="6 7">
    <name type="scientific">Pleionea litopenaei</name>
    <dbReference type="NCBI Taxonomy" id="3070815"/>
    <lineage>
        <taxon>Bacteria</taxon>
        <taxon>Pseudomonadati</taxon>
        <taxon>Pseudomonadota</taxon>
        <taxon>Gammaproteobacteria</taxon>
        <taxon>Oceanospirillales</taxon>
        <taxon>Pleioneaceae</taxon>
        <taxon>Pleionea</taxon>
    </lineage>
</organism>
<comment type="similarity">
    <text evidence="4">Belongs to the BamE family.</text>
</comment>
<dbReference type="PANTHER" id="PTHR37482">
    <property type="entry name" value="OUTER MEMBRANE PROTEIN ASSEMBLY FACTOR BAME"/>
    <property type="match status" value="1"/>
</dbReference>
<dbReference type="KEGG" id="plei:Q9312_14030"/>
<dbReference type="GO" id="GO:0030674">
    <property type="term" value="F:protein-macromolecule adaptor activity"/>
    <property type="evidence" value="ECO:0007669"/>
    <property type="project" value="TreeGrafter"/>
</dbReference>
<keyword evidence="7" id="KW-1185">Reference proteome</keyword>
<comment type="subcellular location">
    <subcellularLocation>
        <location evidence="4">Cell outer membrane</location>
        <topology evidence="4">Lipid-anchor</topology>
    </subcellularLocation>
</comment>
<dbReference type="InterPro" id="IPR007450">
    <property type="entry name" value="BamE_dom"/>
</dbReference>
<feature type="domain" description="Outer membrane protein assembly factor BamE" evidence="5">
    <location>
        <begin position="29"/>
        <end position="97"/>
    </location>
</feature>